<evidence type="ECO:0000256" key="1">
    <source>
        <dbReference type="ARBA" id="ARBA00023015"/>
    </source>
</evidence>
<dbReference type="PANTHER" id="PTHR47893">
    <property type="entry name" value="REGULATORY PROTEIN PCHR"/>
    <property type="match status" value="1"/>
</dbReference>
<evidence type="ECO:0000256" key="2">
    <source>
        <dbReference type="ARBA" id="ARBA00023125"/>
    </source>
</evidence>
<dbReference type="GO" id="GO:0003700">
    <property type="term" value="F:DNA-binding transcription factor activity"/>
    <property type="evidence" value="ECO:0007669"/>
    <property type="project" value="InterPro"/>
</dbReference>
<keyword evidence="6" id="KW-1185">Reference proteome</keyword>
<reference evidence="5 6" key="1">
    <citation type="journal article" date="2011" name="J. Bacteriol.">
        <title>Genome sequence of the algicidal bacterium Kordia algicida OT-1.</title>
        <authorList>
            <person name="Lee H.S."/>
            <person name="Kang S.G."/>
            <person name="Kwon K.K."/>
            <person name="Lee J.H."/>
            <person name="Kim S.J."/>
        </authorList>
    </citation>
    <scope>NUCLEOTIDE SEQUENCE [LARGE SCALE GENOMIC DNA]</scope>
    <source>
        <strain evidence="5 6">OT-1</strain>
    </source>
</reference>
<dbReference type="InterPro" id="IPR009057">
    <property type="entry name" value="Homeodomain-like_sf"/>
</dbReference>
<dbReference type="InterPro" id="IPR018060">
    <property type="entry name" value="HTH_AraC"/>
</dbReference>
<dbReference type="Pfam" id="PF12833">
    <property type="entry name" value="HTH_18"/>
    <property type="match status" value="1"/>
</dbReference>
<name>A9E8B0_9FLAO</name>
<dbReference type="Gene3D" id="1.10.10.60">
    <property type="entry name" value="Homeodomain-like"/>
    <property type="match status" value="1"/>
</dbReference>
<dbReference type="PANTHER" id="PTHR47893:SF1">
    <property type="entry name" value="REGULATORY PROTEIN PCHR"/>
    <property type="match status" value="1"/>
</dbReference>
<keyword evidence="3" id="KW-0804">Transcription</keyword>
<dbReference type="OrthoDB" id="2666928at2"/>
<feature type="domain" description="HTH araC/xylS-type" evidence="4">
    <location>
        <begin position="236"/>
        <end position="334"/>
    </location>
</feature>
<dbReference type="STRING" id="391587.KAOT1_01015"/>
<keyword evidence="5" id="KW-0418">Kinase</keyword>
<dbReference type="GO" id="GO:0016301">
    <property type="term" value="F:kinase activity"/>
    <property type="evidence" value="ECO:0007669"/>
    <property type="project" value="UniProtKB-KW"/>
</dbReference>
<comment type="caution">
    <text evidence="5">The sequence shown here is derived from an EMBL/GenBank/DDBJ whole genome shotgun (WGS) entry which is preliminary data.</text>
</comment>
<dbReference type="SUPFAM" id="SSF46689">
    <property type="entry name" value="Homeodomain-like"/>
    <property type="match status" value="1"/>
</dbReference>
<dbReference type="EMBL" id="ABIB01000013">
    <property type="protein sequence ID" value="EDP94763.1"/>
    <property type="molecule type" value="Genomic_DNA"/>
</dbReference>
<dbReference type="InterPro" id="IPR020449">
    <property type="entry name" value="Tscrpt_reg_AraC-type_HTH"/>
</dbReference>
<dbReference type="Proteomes" id="UP000002945">
    <property type="component" value="Unassembled WGS sequence"/>
</dbReference>
<dbReference type="InterPro" id="IPR053142">
    <property type="entry name" value="PchR_regulatory_protein"/>
</dbReference>
<keyword evidence="2" id="KW-0238">DNA-binding</keyword>
<keyword evidence="5" id="KW-0808">Transferase</keyword>
<dbReference type="SMART" id="SM00342">
    <property type="entry name" value="HTH_ARAC"/>
    <property type="match status" value="1"/>
</dbReference>
<evidence type="ECO:0000256" key="3">
    <source>
        <dbReference type="ARBA" id="ARBA00023163"/>
    </source>
</evidence>
<accession>A9E8B0</accession>
<dbReference type="GO" id="GO:0043565">
    <property type="term" value="F:sequence-specific DNA binding"/>
    <property type="evidence" value="ECO:0007669"/>
    <property type="project" value="InterPro"/>
</dbReference>
<dbReference type="RefSeq" id="WP_007092779.1">
    <property type="nucleotide sequence ID" value="NZ_CP142125.1"/>
</dbReference>
<dbReference type="PRINTS" id="PR00032">
    <property type="entry name" value="HTHARAC"/>
</dbReference>
<keyword evidence="1" id="KW-0805">Transcription regulation</keyword>
<organism evidence="5 6">
    <name type="scientific">Kordia algicida OT-1</name>
    <dbReference type="NCBI Taxonomy" id="391587"/>
    <lineage>
        <taxon>Bacteria</taxon>
        <taxon>Pseudomonadati</taxon>
        <taxon>Bacteroidota</taxon>
        <taxon>Flavobacteriia</taxon>
        <taxon>Flavobacteriales</taxon>
        <taxon>Flavobacteriaceae</taxon>
        <taxon>Kordia</taxon>
    </lineage>
</organism>
<dbReference type="PROSITE" id="PS01124">
    <property type="entry name" value="HTH_ARAC_FAMILY_2"/>
    <property type="match status" value="1"/>
</dbReference>
<dbReference type="AlphaFoldDB" id="A9E8B0"/>
<gene>
    <name evidence="5" type="ORF">KAOT1_01015</name>
</gene>
<evidence type="ECO:0000313" key="6">
    <source>
        <dbReference type="Proteomes" id="UP000002945"/>
    </source>
</evidence>
<protein>
    <submittedName>
        <fullName evidence="5">Two-component system sensor histidine kinase/response regulator, hybrid ('one component system')</fullName>
    </submittedName>
</protein>
<evidence type="ECO:0000313" key="5">
    <source>
        <dbReference type="EMBL" id="EDP94763.1"/>
    </source>
</evidence>
<proteinExistence type="predicted"/>
<sequence>MKTIQINISNIAATFNSLKNECQGQLQETSTERILKFQNELGSGNISGFNFNDNISYITYDVQFNENTTLIFDQDTNKQSLNYIYCSQGELLHSFGATKKRARFSEMQTAIFSNSLGKANHIHIQKDGYLKFTMISFLASKPITEETDEFTSQLMQLFHSKEIDGKFSYTSSYNLKIKEQLDQIDGVSSDNIASALLKKGMLQVSLSMIVKQYFEDMERIVENSCGLTRKELEVIKDVGEFIKNYPDRQFDINYLKKKTGLTPAKLQTGFKMLFGRTVLSFIKNVRVELAEKLIKNSDLSISEIVYTIGFSSRSYFSKIFKEKYNCSPKEYQDGKVTLAMTA</sequence>
<dbReference type="eggNOG" id="COG2207">
    <property type="taxonomic scope" value="Bacteria"/>
</dbReference>
<evidence type="ECO:0000259" key="4">
    <source>
        <dbReference type="PROSITE" id="PS01124"/>
    </source>
</evidence>
<dbReference type="HOGENOM" id="CLU_052345_4_3_10"/>